<organism evidence="2 3">
    <name type="scientific">Agrobacterium tumefaciens</name>
    <dbReference type="NCBI Taxonomy" id="358"/>
    <lineage>
        <taxon>Bacteria</taxon>
        <taxon>Pseudomonadati</taxon>
        <taxon>Pseudomonadota</taxon>
        <taxon>Alphaproteobacteria</taxon>
        <taxon>Hyphomicrobiales</taxon>
        <taxon>Rhizobiaceae</taxon>
        <taxon>Rhizobium/Agrobacterium group</taxon>
        <taxon>Agrobacterium</taxon>
        <taxon>Agrobacterium tumefaciens complex</taxon>
    </lineage>
</organism>
<evidence type="ECO:0000256" key="1">
    <source>
        <dbReference type="SAM" id="MobiDB-lite"/>
    </source>
</evidence>
<accession>A0A546XUK7</accession>
<protein>
    <submittedName>
        <fullName evidence="2">Uncharacterized protein</fullName>
    </submittedName>
</protein>
<gene>
    <name evidence="2" type="ORF">EXN61_19985</name>
</gene>
<feature type="compositionally biased region" description="Low complexity" evidence="1">
    <location>
        <begin position="176"/>
        <end position="197"/>
    </location>
</feature>
<feature type="region of interest" description="Disordered" evidence="1">
    <location>
        <begin position="16"/>
        <end position="39"/>
    </location>
</feature>
<proteinExistence type="predicted"/>
<feature type="region of interest" description="Disordered" evidence="1">
    <location>
        <begin position="353"/>
        <end position="510"/>
    </location>
</feature>
<evidence type="ECO:0000313" key="3">
    <source>
        <dbReference type="Proteomes" id="UP000317023"/>
    </source>
</evidence>
<name>A0A546XUK7_AGRTU</name>
<dbReference type="AlphaFoldDB" id="A0A546XUK7"/>
<dbReference type="EMBL" id="SGOE01000006">
    <property type="protein sequence ID" value="TRB04430.1"/>
    <property type="molecule type" value="Genomic_DNA"/>
</dbReference>
<feature type="region of interest" description="Disordered" evidence="1">
    <location>
        <begin position="239"/>
        <end position="296"/>
    </location>
</feature>
<feature type="region of interest" description="Disordered" evidence="1">
    <location>
        <begin position="163"/>
        <end position="197"/>
    </location>
</feature>
<feature type="compositionally biased region" description="Acidic residues" evidence="1">
    <location>
        <begin position="457"/>
        <end position="486"/>
    </location>
</feature>
<feature type="compositionally biased region" description="Low complexity" evidence="1">
    <location>
        <begin position="239"/>
        <end position="252"/>
    </location>
</feature>
<evidence type="ECO:0000313" key="2">
    <source>
        <dbReference type="EMBL" id="TRB04430.1"/>
    </source>
</evidence>
<dbReference type="Proteomes" id="UP000317023">
    <property type="component" value="Unassembled WGS sequence"/>
</dbReference>
<sequence length="510" mass="52996">MLPPVPKIPAADATYGAMVPPAPRGQPKEAAVPQTVNPAPDHNGSIFARAAVASLTSEFQLSRGTAVLAETLGKLMNLPRRDGEAIETYVVRLTDALRAMPAAQRLALEQQVGKALQGLSLAMLAEILKQPTGPEAARLALLIELSRYKGTDLAAKAVVSSYQQNNPASPAPAQPRPQNAQNQNATSQPNATATTAAQPANATTANRLLPLLISPLALGGAAIKSVIAARVPLPDLPANLPAPAAGKPGSSPQTTRPDGKAEGTAPQPQPAAGSVAKDVPAEARPVNSSRVENSDMRTALPHREIMKAEQKEMRAVLTSPSGQPAGDAKTVENLLLATLAGKLPARAATGAQPFAAPEAMPPQQTELRPAEKTPMATPAPASGEETETTAARPEPLPLPRTAVDPETRMAMLEQSASQSLAAAALVKDGTPLPLVAYPPADEDYESETPPRGGGPFSEDEAESEAEGENAESPEEAEERVEADGEPETLLHVAADDDNAENYYLKMSGMP</sequence>
<comment type="caution">
    <text evidence="2">The sequence shown here is derived from an EMBL/GenBank/DDBJ whole genome shotgun (WGS) entry which is preliminary data.</text>
</comment>
<reference evidence="2 3" key="1">
    <citation type="journal article" date="2019" name="Appl. Microbiol. Biotechnol.">
        <title>Differential efficiency of wild type rhizogenic strains for rol gene transformation of plants.</title>
        <authorList>
            <person name="Desmet S."/>
            <person name="De Keyser E."/>
            <person name="Van Vaerenbergh J."/>
            <person name="Baeyen S."/>
            <person name="Van Huylenbroeck J."/>
            <person name="Geelen D."/>
            <person name="Dhooghe E."/>
        </authorList>
    </citation>
    <scope>NUCLEOTIDE SEQUENCE [LARGE SCALE GENOMIC DNA]</scope>
    <source>
        <strain evidence="2 3">MAFF210266</strain>
    </source>
</reference>
<dbReference type="RefSeq" id="WP_142858661.1">
    <property type="nucleotide sequence ID" value="NZ_SGOE01000006.1"/>
</dbReference>
<feature type="compositionally biased region" description="Low complexity" evidence="1">
    <location>
        <begin position="414"/>
        <end position="425"/>
    </location>
</feature>